<proteinExistence type="predicted"/>
<comment type="subcellular location">
    <subcellularLocation>
        <location evidence="1">Secreted</location>
    </subcellularLocation>
</comment>
<dbReference type="Pfam" id="PF08308">
    <property type="entry name" value="PEGA"/>
    <property type="match status" value="1"/>
</dbReference>
<evidence type="ECO:0000256" key="1">
    <source>
        <dbReference type="ARBA" id="ARBA00004613"/>
    </source>
</evidence>
<dbReference type="InterPro" id="IPR055372">
    <property type="entry name" value="CBM96"/>
</dbReference>
<sequence>MTAGSIDVKSSPAGATVYIDGTDTGNITPYVITDIDEGDHIIKLALTEHKNKVGTVTVSAGETTYINWELDPALPQTVTVQPDAAEGKDAPVISTDPTTNMGSLELLVVGDDGTNKARTYIRFSLPGIPVTAVVTSVDLLLWYGDSSDAVATTVDAYQVTEAWAENTITWDDQPVHSPAACGSSLLPDIGTNDFVAWEIETGLIEGWVDGSIANHGFVLIDADEDISGALKLFLSSDHVTVDSHPKLVITYYDPAP</sequence>
<name>X0U7C6_9ZZZZ</name>
<dbReference type="Pfam" id="PF24517">
    <property type="entry name" value="CBM96"/>
    <property type="match status" value="1"/>
</dbReference>
<evidence type="ECO:0000256" key="3">
    <source>
        <dbReference type="ARBA" id="ARBA00022729"/>
    </source>
</evidence>
<organism evidence="6">
    <name type="scientific">marine sediment metagenome</name>
    <dbReference type="NCBI Taxonomy" id="412755"/>
    <lineage>
        <taxon>unclassified sequences</taxon>
        <taxon>metagenomes</taxon>
        <taxon>ecological metagenomes</taxon>
    </lineage>
</organism>
<comment type="caution">
    <text evidence="6">The sequence shown here is derived from an EMBL/GenBank/DDBJ whole genome shotgun (WGS) entry which is preliminary data.</text>
</comment>
<dbReference type="GO" id="GO:0005576">
    <property type="term" value="C:extracellular region"/>
    <property type="evidence" value="ECO:0007669"/>
    <property type="project" value="UniProtKB-SubCell"/>
</dbReference>
<dbReference type="EMBL" id="BARS01002346">
    <property type="protein sequence ID" value="GAF84415.1"/>
    <property type="molecule type" value="Genomic_DNA"/>
</dbReference>
<evidence type="ECO:0000259" key="5">
    <source>
        <dbReference type="Pfam" id="PF24517"/>
    </source>
</evidence>
<dbReference type="AlphaFoldDB" id="X0U7C6"/>
<evidence type="ECO:0000259" key="4">
    <source>
        <dbReference type="Pfam" id="PF08308"/>
    </source>
</evidence>
<feature type="domain" description="Carbohydrate-binding module family 96" evidence="5">
    <location>
        <begin position="87"/>
        <end position="220"/>
    </location>
</feature>
<feature type="domain" description="PEGA" evidence="4">
    <location>
        <begin position="4"/>
        <end position="72"/>
    </location>
</feature>
<keyword evidence="2" id="KW-0964">Secreted</keyword>
<dbReference type="NCBIfam" id="NF033679">
    <property type="entry name" value="DNRLRE_dom"/>
    <property type="match status" value="1"/>
</dbReference>
<keyword evidence="3" id="KW-0732">Signal</keyword>
<evidence type="ECO:0000313" key="6">
    <source>
        <dbReference type="EMBL" id="GAF84415.1"/>
    </source>
</evidence>
<protein>
    <submittedName>
        <fullName evidence="6">Uncharacterized protein</fullName>
    </submittedName>
</protein>
<reference evidence="6" key="1">
    <citation type="journal article" date="2014" name="Front. Microbiol.">
        <title>High frequency of phylogenetically diverse reductive dehalogenase-homologous genes in deep subseafloor sedimentary metagenomes.</title>
        <authorList>
            <person name="Kawai M."/>
            <person name="Futagami T."/>
            <person name="Toyoda A."/>
            <person name="Takaki Y."/>
            <person name="Nishi S."/>
            <person name="Hori S."/>
            <person name="Arai W."/>
            <person name="Tsubouchi T."/>
            <person name="Morono Y."/>
            <person name="Uchiyama I."/>
            <person name="Ito T."/>
            <person name="Fujiyama A."/>
            <person name="Inagaki F."/>
            <person name="Takami H."/>
        </authorList>
    </citation>
    <scope>NUCLEOTIDE SEQUENCE</scope>
    <source>
        <strain evidence="6">Expedition CK06-06</strain>
    </source>
</reference>
<evidence type="ECO:0000256" key="2">
    <source>
        <dbReference type="ARBA" id="ARBA00022525"/>
    </source>
</evidence>
<gene>
    <name evidence="6" type="ORF">S01H1_04450</name>
</gene>
<accession>X0U7C6</accession>
<dbReference type="InterPro" id="IPR013229">
    <property type="entry name" value="PEGA"/>
</dbReference>